<feature type="domain" description="Aldehyde dehydrogenase" evidence="3">
    <location>
        <begin position="37"/>
        <end position="428"/>
    </location>
</feature>
<dbReference type="AlphaFoldDB" id="A0AAE3E0J1"/>
<dbReference type="Gene3D" id="3.40.309.10">
    <property type="entry name" value="Aldehyde Dehydrogenase, Chain A, domain 2"/>
    <property type="match status" value="1"/>
</dbReference>
<organism evidence="4 5">
    <name type="scientific">Hominilimicola fabiformis</name>
    <dbReference type="NCBI Taxonomy" id="2885356"/>
    <lineage>
        <taxon>Bacteria</taxon>
        <taxon>Bacillati</taxon>
        <taxon>Bacillota</taxon>
        <taxon>Clostridia</taxon>
        <taxon>Eubacteriales</taxon>
        <taxon>Oscillospiraceae</taxon>
        <taxon>Hominilimicola</taxon>
    </lineage>
</organism>
<dbReference type="InterPro" id="IPR016163">
    <property type="entry name" value="Ald_DH_C"/>
</dbReference>
<accession>A0AAE3E0J1</accession>
<dbReference type="EMBL" id="JAJEQM010000020">
    <property type="protein sequence ID" value="MCC2211602.1"/>
    <property type="molecule type" value="Genomic_DNA"/>
</dbReference>
<evidence type="ECO:0000259" key="3">
    <source>
        <dbReference type="Pfam" id="PF00171"/>
    </source>
</evidence>
<dbReference type="InterPro" id="IPR016161">
    <property type="entry name" value="Ald_DH/histidinol_DH"/>
</dbReference>
<dbReference type="PANTHER" id="PTHR11699">
    <property type="entry name" value="ALDEHYDE DEHYDROGENASE-RELATED"/>
    <property type="match status" value="1"/>
</dbReference>
<sequence length="475" mass="51738">MVDEKQVSEIVKNVIAGMDISSFDNKPARKQLGVFDTMEEAIAACNKAYTTFRHYNKEQRENIIKEIRRLTHEEAEPMAKLAVEDTKMGNVYHKILKHHLVADKTLGTSDLETRALSGDRGLTLVEMAPFGIIGAITPSTNPSCTVICNSICMLAGGNGVIFNPHPHAKRISAYAVDLVNRAILAAGGPENIVCTVKEPTRETSAKMVNDPSVRMLVATGGPGVVKMLLSSGKKAIGAGAGNPPVVVDDTADIPKAAKDIIDGCTFDNNLPCIAEKECFVMKNVADELIQNMLKNGAYLINAAQVKQLEDVVLVWSKPKKEGEQPKRVINKDWVGRDAKKILAQIGINVGDDIRCIICETEFSQAFVQTELMMPILPIVRVDTFDEAVEMAVKAEHGNRHSAHLHSKNVDHMTQYAKAICTTIFVKNAPSYAGIGFNAEGWTTFTIAGPTGEGITSPRSFTRQRRCVLSDALNII</sequence>
<evidence type="ECO:0000256" key="2">
    <source>
        <dbReference type="ARBA" id="ARBA00023027"/>
    </source>
</evidence>
<dbReference type="GO" id="GO:0008774">
    <property type="term" value="F:acetaldehyde dehydrogenase (acetylating) activity"/>
    <property type="evidence" value="ECO:0007669"/>
    <property type="project" value="InterPro"/>
</dbReference>
<dbReference type="CDD" id="cd07121">
    <property type="entry name" value="ALDH_EutE"/>
    <property type="match status" value="1"/>
</dbReference>
<evidence type="ECO:0000256" key="1">
    <source>
        <dbReference type="ARBA" id="ARBA00023002"/>
    </source>
</evidence>
<protein>
    <submittedName>
        <fullName evidence="4">Aldehyde dehydrogenase EutE</fullName>
    </submittedName>
</protein>
<dbReference type="Gene3D" id="3.40.605.10">
    <property type="entry name" value="Aldehyde Dehydrogenase, Chain A, domain 1"/>
    <property type="match status" value="1"/>
</dbReference>
<evidence type="ECO:0000313" key="5">
    <source>
        <dbReference type="Proteomes" id="UP001198242"/>
    </source>
</evidence>
<dbReference type="RefSeq" id="WP_022229858.1">
    <property type="nucleotide sequence ID" value="NZ_JAJEQM010000020.1"/>
</dbReference>
<reference evidence="4 5" key="1">
    <citation type="submission" date="2021-10" db="EMBL/GenBank/DDBJ databases">
        <title>Anaerobic single-cell dispensing facilitates the cultivation of human gut bacteria.</title>
        <authorList>
            <person name="Afrizal A."/>
        </authorList>
    </citation>
    <scope>NUCLEOTIDE SEQUENCE [LARGE SCALE GENOMIC DNA]</scope>
    <source>
        <strain evidence="4 5">CLA-AA-H232</strain>
    </source>
</reference>
<keyword evidence="5" id="KW-1185">Reference proteome</keyword>
<gene>
    <name evidence="4" type="ORF">LKE05_12510</name>
</gene>
<dbReference type="InterPro" id="IPR012408">
    <property type="entry name" value="Acetald_propionald_DH-rel"/>
</dbReference>
<dbReference type="InterPro" id="IPR016162">
    <property type="entry name" value="Ald_DH_N"/>
</dbReference>
<dbReference type="SUPFAM" id="SSF53720">
    <property type="entry name" value="ALDH-like"/>
    <property type="match status" value="1"/>
</dbReference>
<proteinExistence type="predicted"/>
<dbReference type="NCBIfam" id="NF011927">
    <property type="entry name" value="PRK15398.1"/>
    <property type="match status" value="1"/>
</dbReference>
<name>A0AAE3E0J1_9FIRM</name>
<dbReference type="PIRSF" id="PIRSF036410">
    <property type="entry name" value="EutE_PduP"/>
    <property type="match status" value="1"/>
</dbReference>
<dbReference type="Proteomes" id="UP001198242">
    <property type="component" value="Unassembled WGS sequence"/>
</dbReference>
<dbReference type="InterPro" id="IPR015590">
    <property type="entry name" value="Aldehyde_DH_dom"/>
</dbReference>
<comment type="caution">
    <text evidence="4">The sequence shown here is derived from an EMBL/GenBank/DDBJ whole genome shotgun (WGS) entry which is preliminary data.</text>
</comment>
<evidence type="ECO:0000313" key="4">
    <source>
        <dbReference type="EMBL" id="MCC2211602.1"/>
    </source>
</evidence>
<keyword evidence="1" id="KW-0560">Oxidoreductase</keyword>
<keyword evidence="2" id="KW-0520">NAD</keyword>
<dbReference type="Pfam" id="PF00171">
    <property type="entry name" value="Aldedh"/>
    <property type="match status" value="1"/>
</dbReference>